<dbReference type="Pfam" id="PF00789">
    <property type="entry name" value="UBX"/>
    <property type="match status" value="1"/>
</dbReference>
<sequence length="478" mass="54219">MEGFQLTFNTDAMATIQCAVTKNRPLMILIKDDDNSADKWINELLIDNNNLQATSKKILLEKFVRLQLIKGSQEFQNFLAMMPMFEHAETPCILIVCKGQVVDLIPKGADPSEIEQKIIKVEGNLQSNTNSTALTQEEISGITTTVLSETGRSSYQSQTPPPNYYTSSPGPENSFKDTNEEEKTNNNSYNRTLKEESNDMAARIYQENLAKQRRQAKEDRQRILRLMELDRLEKKKATLRLENVDEVHENLHNNNILNSVDYTLQLKLLDGSTIRRQFLATAKLAEVRNHILETYQDYHSVKFYFFKPIERVTYGDADENKTLHDLNLNMTTLILKPIEHEPESVIATEYPKSNISWLKSKMSSLIWGNNQPTLETHSSNTSNSGSASNISHDEESESNSAYHTPILTHTGSNSRLKPVLSSFNLYGSLQSEERGSAPQLLIDEDNRDLSREDSASLSEDIDVHNGNSISLKFPDEPK</sequence>
<gene>
    <name evidence="3" type="ORF">CANINC_003377</name>
</gene>
<feature type="domain" description="UBX" evidence="2">
    <location>
        <begin position="263"/>
        <end position="336"/>
    </location>
</feature>
<dbReference type="PROSITE" id="PS50033">
    <property type="entry name" value="UBX"/>
    <property type="match status" value="1"/>
</dbReference>
<dbReference type="STRING" id="52247.A0A4T0X0B2"/>
<dbReference type="GO" id="GO:0005783">
    <property type="term" value="C:endoplasmic reticulum"/>
    <property type="evidence" value="ECO:0007669"/>
    <property type="project" value="TreeGrafter"/>
</dbReference>
<keyword evidence="4" id="KW-1185">Reference proteome</keyword>
<dbReference type="OrthoDB" id="2445133at2759"/>
<dbReference type="InterPro" id="IPR029071">
    <property type="entry name" value="Ubiquitin-like_domsf"/>
</dbReference>
<evidence type="ECO:0000313" key="4">
    <source>
        <dbReference type="Proteomes" id="UP000307173"/>
    </source>
</evidence>
<feature type="compositionally biased region" description="Polar residues" evidence="1">
    <location>
        <begin position="149"/>
        <end position="171"/>
    </location>
</feature>
<evidence type="ECO:0000256" key="1">
    <source>
        <dbReference type="SAM" id="MobiDB-lite"/>
    </source>
</evidence>
<feature type="region of interest" description="Disordered" evidence="1">
    <location>
        <begin position="149"/>
        <end position="195"/>
    </location>
</feature>
<reference evidence="3 4" key="1">
    <citation type="journal article" date="2019" name="Front. Genet.">
        <title>Whole-Genome Sequencing of the Opportunistic Yeast Pathogen Candida inconspicua Uncovers Its Hybrid Origin.</title>
        <authorList>
            <person name="Mixao V."/>
            <person name="Hansen A.P."/>
            <person name="Saus E."/>
            <person name="Boekhout T."/>
            <person name="Lass-Florl C."/>
            <person name="Gabaldon T."/>
        </authorList>
    </citation>
    <scope>NUCLEOTIDE SEQUENCE [LARGE SCALE GENOMIC DNA]</scope>
    <source>
        <strain evidence="3 4">CBS 180</strain>
    </source>
</reference>
<protein>
    <recommendedName>
        <fullName evidence="2">UBX domain-containing protein</fullName>
    </recommendedName>
</protein>
<dbReference type="Gene3D" id="3.10.20.90">
    <property type="entry name" value="Phosphatidylinositol 3-kinase Catalytic Subunit, Chain A, domain 1"/>
    <property type="match status" value="1"/>
</dbReference>
<dbReference type="PANTHER" id="PTHR46424:SF1">
    <property type="entry name" value="UBX DOMAIN-CONTAINING PROTEIN 4"/>
    <property type="match status" value="1"/>
</dbReference>
<dbReference type="EMBL" id="SELW01000551">
    <property type="protein sequence ID" value="TID21893.1"/>
    <property type="molecule type" value="Genomic_DNA"/>
</dbReference>
<dbReference type="Pfam" id="PF23187">
    <property type="entry name" value="UBX7_N"/>
    <property type="match status" value="1"/>
</dbReference>
<dbReference type="InterPro" id="IPR001012">
    <property type="entry name" value="UBX_dom"/>
</dbReference>
<evidence type="ECO:0000313" key="3">
    <source>
        <dbReference type="EMBL" id="TID21893.1"/>
    </source>
</evidence>
<dbReference type="GO" id="GO:0036503">
    <property type="term" value="P:ERAD pathway"/>
    <property type="evidence" value="ECO:0007669"/>
    <property type="project" value="TreeGrafter"/>
</dbReference>
<evidence type="ECO:0000259" key="2">
    <source>
        <dbReference type="PROSITE" id="PS50033"/>
    </source>
</evidence>
<accession>A0A4T0X0B2</accession>
<dbReference type="AlphaFoldDB" id="A0A4T0X0B2"/>
<feature type="compositionally biased region" description="Low complexity" evidence="1">
    <location>
        <begin position="378"/>
        <end position="390"/>
    </location>
</feature>
<dbReference type="Proteomes" id="UP000307173">
    <property type="component" value="Unassembled WGS sequence"/>
</dbReference>
<name>A0A4T0X0B2_9ASCO</name>
<comment type="caution">
    <text evidence="3">The sequence shown here is derived from an EMBL/GenBank/DDBJ whole genome shotgun (WGS) entry which is preliminary data.</text>
</comment>
<dbReference type="SUPFAM" id="SSF54236">
    <property type="entry name" value="Ubiquitin-like"/>
    <property type="match status" value="1"/>
</dbReference>
<feature type="region of interest" description="Disordered" evidence="1">
    <location>
        <begin position="372"/>
        <end position="399"/>
    </location>
</feature>
<proteinExistence type="predicted"/>
<dbReference type="SMART" id="SM00166">
    <property type="entry name" value="UBX"/>
    <property type="match status" value="1"/>
</dbReference>
<organism evidence="3 4">
    <name type="scientific">Pichia inconspicua</name>
    <dbReference type="NCBI Taxonomy" id="52247"/>
    <lineage>
        <taxon>Eukaryota</taxon>
        <taxon>Fungi</taxon>
        <taxon>Dikarya</taxon>
        <taxon>Ascomycota</taxon>
        <taxon>Saccharomycotina</taxon>
        <taxon>Pichiomycetes</taxon>
        <taxon>Pichiales</taxon>
        <taxon>Pichiaceae</taxon>
        <taxon>Pichia</taxon>
    </lineage>
</organism>
<dbReference type="CDD" id="cd01767">
    <property type="entry name" value="UBX"/>
    <property type="match status" value="1"/>
</dbReference>
<dbReference type="PANTHER" id="PTHR46424">
    <property type="entry name" value="UBX DOMAIN-CONTAINING PROTEIN 4"/>
    <property type="match status" value="1"/>
</dbReference>
<feature type="region of interest" description="Disordered" evidence="1">
    <location>
        <begin position="434"/>
        <end position="478"/>
    </location>
</feature>
<feature type="compositionally biased region" description="Basic and acidic residues" evidence="1">
    <location>
        <begin position="174"/>
        <end position="184"/>
    </location>
</feature>